<name>A0A8S5PLF5_9CAUD</name>
<sequence length="109" mass="11688">MAQQSLIAPADRPGNVNFQKVYNRAKDKDVAVVTLSVNGTTLCMDDHHALTAEEVRDCCEQGCVVQVSGGFYRPVYWKENGGIVTVVCLDNSGTSGALAAKVFTSYQAS</sequence>
<proteinExistence type="predicted"/>
<evidence type="ECO:0000313" key="1">
    <source>
        <dbReference type="EMBL" id="DAE07405.1"/>
    </source>
</evidence>
<accession>A0A8S5PLF5</accession>
<organism evidence="1">
    <name type="scientific">Siphoviridae sp. ct8M020</name>
    <dbReference type="NCBI Taxonomy" id="2825362"/>
    <lineage>
        <taxon>Viruses</taxon>
        <taxon>Duplodnaviria</taxon>
        <taxon>Heunggongvirae</taxon>
        <taxon>Uroviricota</taxon>
        <taxon>Caudoviricetes</taxon>
    </lineage>
</organism>
<dbReference type="EMBL" id="BK015449">
    <property type="protein sequence ID" value="DAE07405.1"/>
    <property type="molecule type" value="Genomic_DNA"/>
</dbReference>
<reference evidence="1" key="1">
    <citation type="journal article" date="2021" name="Proc. Natl. Acad. Sci. U.S.A.">
        <title>A Catalog of Tens of Thousands of Viruses from Human Metagenomes Reveals Hidden Associations with Chronic Diseases.</title>
        <authorList>
            <person name="Tisza M.J."/>
            <person name="Buck C.B."/>
        </authorList>
    </citation>
    <scope>NUCLEOTIDE SEQUENCE</scope>
    <source>
        <strain evidence="1">Ct8M020</strain>
    </source>
</reference>
<protein>
    <submittedName>
        <fullName evidence="1">Uncharacterized protein</fullName>
    </submittedName>
</protein>